<proteinExistence type="predicted"/>
<comment type="caution">
    <text evidence="1">The sequence shown here is derived from an EMBL/GenBank/DDBJ whole genome shotgun (WGS) entry which is preliminary data.</text>
</comment>
<sequence>MKKCWLTEPEKRPTANEVYEIFSEWQNNESILLELSEFDKKPQDIRNEDMQMNIDSIYKSKFISFNSAYQGSHKVSLKIPDIYD</sequence>
<gene>
    <name evidence="1" type="ORF">C2G38_2114699</name>
</gene>
<dbReference type="OrthoDB" id="346907at2759"/>
<dbReference type="EMBL" id="QKWP01001719">
    <property type="protein sequence ID" value="RIB07070.1"/>
    <property type="molecule type" value="Genomic_DNA"/>
</dbReference>
<evidence type="ECO:0000313" key="2">
    <source>
        <dbReference type="Proteomes" id="UP000266673"/>
    </source>
</evidence>
<accession>A0A397U9T7</accession>
<keyword evidence="2" id="KW-1185">Reference proteome</keyword>
<evidence type="ECO:0008006" key="3">
    <source>
        <dbReference type="Google" id="ProtNLM"/>
    </source>
</evidence>
<protein>
    <recommendedName>
        <fullName evidence="3">Serine-threonine/tyrosine-protein kinase catalytic domain-containing protein</fullName>
    </recommendedName>
</protein>
<organism evidence="1 2">
    <name type="scientific">Gigaspora rosea</name>
    <dbReference type="NCBI Taxonomy" id="44941"/>
    <lineage>
        <taxon>Eukaryota</taxon>
        <taxon>Fungi</taxon>
        <taxon>Fungi incertae sedis</taxon>
        <taxon>Mucoromycota</taxon>
        <taxon>Glomeromycotina</taxon>
        <taxon>Glomeromycetes</taxon>
        <taxon>Diversisporales</taxon>
        <taxon>Gigasporaceae</taxon>
        <taxon>Gigaspora</taxon>
    </lineage>
</organism>
<feature type="non-terminal residue" evidence="1">
    <location>
        <position position="84"/>
    </location>
</feature>
<reference evidence="1 2" key="1">
    <citation type="submission" date="2018-06" db="EMBL/GenBank/DDBJ databases">
        <title>Comparative genomics reveals the genomic features of Rhizophagus irregularis, R. cerebriforme, R. diaphanum and Gigaspora rosea, and their symbiotic lifestyle signature.</title>
        <authorList>
            <person name="Morin E."/>
            <person name="San Clemente H."/>
            <person name="Chen E.C.H."/>
            <person name="De La Providencia I."/>
            <person name="Hainaut M."/>
            <person name="Kuo A."/>
            <person name="Kohler A."/>
            <person name="Murat C."/>
            <person name="Tang N."/>
            <person name="Roy S."/>
            <person name="Loubradou J."/>
            <person name="Henrissat B."/>
            <person name="Grigoriev I.V."/>
            <person name="Corradi N."/>
            <person name="Roux C."/>
            <person name="Martin F.M."/>
        </authorList>
    </citation>
    <scope>NUCLEOTIDE SEQUENCE [LARGE SCALE GENOMIC DNA]</scope>
    <source>
        <strain evidence="1 2">DAOM 194757</strain>
    </source>
</reference>
<evidence type="ECO:0000313" key="1">
    <source>
        <dbReference type="EMBL" id="RIB07070.1"/>
    </source>
</evidence>
<name>A0A397U9T7_9GLOM</name>
<dbReference type="Proteomes" id="UP000266673">
    <property type="component" value="Unassembled WGS sequence"/>
</dbReference>
<dbReference type="AlphaFoldDB" id="A0A397U9T7"/>